<evidence type="ECO:0000256" key="1">
    <source>
        <dbReference type="SAM" id="MobiDB-lite"/>
    </source>
</evidence>
<keyword evidence="2" id="KW-0472">Membrane</keyword>
<evidence type="ECO:0000256" key="2">
    <source>
        <dbReference type="SAM" id="Phobius"/>
    </source>
</evidence>
<dbReference type="KEGG" id="wna:KA717_05810"/>
<evidence type="ECO:0000313" key="3">
    <source>
        <dbReference type="EMBL" id="UXE62319.1"/>
    </source>
</evidence>
<dbReference type="InterPro" id="IPR019250">
    <property type="entry name" value="DUF2227_metal-bd"/>
</dbReference>
<dbReference type="PANTHER" id="PTHR39085">
    <property type="entry name" value="SLL0924 PROTEIN"/>
    <property type="match status" value="1"/>
</dbReference>
<dbReference type="Pfam" id="PF09988">
    <property type="entry name" value="DUF2227"/>
    <property type="match status" value="1"/>
</dbReference>
<proteinExistence type="predicted"/>
<dbReference type="EMBL" id="CP073041">
    <property type="protein sequence ID" value="UXE62319.1"/>
    <property type="molecule type" value="Genomic_DNA"/>
</dbReference>
<protein>
    <submittedName>
        <fullName evidence="3">Metal-binding protein</fullName>
    </submittedName>
</protein>
<keyword evidence="2" id="KW-1133">Transmembrane helix</keyword>
<feature type="transmembrane region" description="Helical" evidence="2">
    <location>
        <begin position="89"/>
        <end position="114"/>
    </location>
</feature>
<keyword evidence="2" id="KW-0812">Transmembrane</keyword>
<organism evidence="3">
    <name type="scientific">Woronichinia naegeliana WA131</name>
    <dbReference type="NCBI Taxonomy" id="2824559"/>
    <lineage>
        <taxon>Bacteria</taxon>
        <taxon>Bacillati</taxon>
        <taxon>Cyanobacteriota</taxon>
        <taxon>Cyanophyceae</taxon>
        <taxon>Synechococcales</taxon>
        <taxon>Coelosphaeriaceae</taxon>
        <taxon>Woronichinia</taxon>
    </lineage>
</organism>
<dbReference type="PANTHER" id="PTHR39085:SF1">
    <property type="entry name" value="SLL0924 PROTEIN"/>
    <property type="match status" value="1"/>
</dbReference>
<gene>
    <name evidence="3" type="ORF">KA717_05810</name>
</gene>
<feature type="region of interest" description="Disordered" evidence="1">
    <location>
        <begin position="167"/>
        <end position="189"/>
    </location>
</feature>
<sequence length="189" mass="21644">MPSGRTHDRITWYLTPAMAGFSYLITHQEHLTVLATGAFLFSGLMFGPDLDIHSVQYKRWGWLRWLWLPYRRLLRHRSLFSHGPIIGTFLRICYLAIVLILFLALLAAIAVLFGKIKLLELPRLAQTIGQLGRRYLPESLALLVGLELGAMSHIFSDHLGSRLKRLQASRKKTKSSGKNPKRDQRGKRQ</sequence>
<dbReference type="AlphaFoldDB" id="A0A977PX17"/>
<reference evidence="3" key="1">
    <citation type="submission" date="2021-04" db="EMBL/GenBank/DDBJ databases">
        <title>Genome sequence of Woronichinia naegeliana from Washington state freshwater lake bloom.</title>
        <authorList>
            <person name="Dreher T.W."/>
        </authorList>
    </citation>
    <scope>NUCLEOTIDE SEQUENCE</scope>
    <source>
        <strain evidence="3">WA131</strain>
    </source>
</reference>
<dbReference type="Proteomes" id="UP001065613">
    <property type="component" value="Chromosome"/>
</dbReference>
<accession>A0A977PX17</accession>
<name>A0A977PX17_9CYAN</name>